<dbReference type="GO" id="GO:0016887">
    <property type="term" value="F:ATP hydrolysis activity"/>
    <property type="evidence" value="ECO:0007669"/>
    <property type="project" value="InterPro"/>
</dbReference>
<dbReference type="GO" id="GO:0005524">
    <property type="term" value="F:ATP binding"/>
    <property type="evidence" value="ECO:0007669"/>
    <property type="project" value="UniProtKB-KW"/>
</dbReference>
<evidence type="ECO:0000313" key="8">
    <source>
        <dbReference type="EMBL" id="SEB55535.1"/>
    </source>
</evidence>
<dbReference type="Pfam" id="PF00005">
    <property type="entry name" value="ABC_tran"/>
    <property type="match status" value="1"/>
</dbReference>
<name>A0A1H4KBM9_9MICC</name>
<feature type="region of interest" description="Disordered" evidence="6">
    <location>
        <begin position="272"/>
        <end position="293"/>
    </location>
</feature>
<dbReference type="PROSITE" id="PS00211">
    <property type="entry name" value="ABC_TRANSPORTER_1"/>
    <property type="match status" value="1"/>
</dbReference>
<feature type="domain" description="ABC transporter" evidence="7">
    <location>
        <begin position="2"/>
        <end position="237"/>
    </location>
</feature>
<dbReference type="SUPFAM" id="SSF52540">
    <property type="entry name" value="P-loop containing nucleoside triphosphate hydrolases"/>
    <property type="match status" value="1"/>
</dbReference>
<reference evidence="8 9" key="1">
    <citation type="submission" date="2016-10" db="EMBL/GenBank/DDBJ databases">
        <authorList>
            <person name="de Groot N.N."/>
        </authorList>
    </citation>
    <scope>NUCLEOTIDE SEQUENCE [LARGE SCALE GENOMIC DNA]</scope>
    <source>
        <strain evidence="8 9">DSM 10495</strain>
    </source>
</reference>
<comment type="similarity">
    <text evidence="1">Belongs to the ABC transporter superfamily.</text>
</comment>
<dbReference type="EC" id="7.6.2.9" evidence="5"/>
<evidence type="ECO:0000256" key="3">
    <source>
        <dbReference type="ARBA" id="ARBA00022741"/>
    </source>
</evidence>
<keyword evidence="9" id="KW-1185">Reference proteome</keyword>
<dbReference type="GO" id="GO:0015418">
    <property type="term" value="F:ABC-type quaternary ammonium compound transporting activity"/>
    <property type="evidence" value="ECO:0007669"/>
    <property type="project" value="UniProtKB-EC"/>
</dbReference>
<dbReference type="InterPro" id="IPR003593">
    <property type="entry name" value="AAA+_ATPase"/>
</dbReference>
<keyword evidence="4 8" id="KW-0067">ATP-binding</keyword>
<dbReference type="PANTHER" id="PTHR43117:SF4">
    <property type="entry name" value="OSMOPROTECTANT IMPORT ATP-BINDING PROTEIN OSMV"/>
    <property type="match status" value="1"/>
</dbReference>
<dbReference type="InterPro" id="IPR017871">
    <property type="entry name" value="ABC_transporter-like_CS"/>
</dbReference>
<keyword evidence="3" id="KW-0547">Nucleotide-binding</keyword>
<accession>A0A1H4KBM9</accession>
<dbReference type="InterPro" id="IPR003439">
    <property type="entry name" value="ABC_transporter-like_ATP-bd"/>
</dbReference>
<evidence type="ECO:0000256" key="2">
    <source>
        <dbReference type="ARBA" id="ARBA00022448"/>
    </source>
</evidence>
<dbReference type="RefSeq" id="WP_066213762.1">
    <property type="nucleotide sequence ID" value="NZ_FNSN01000003.1"/>
</dbReference>
<dbReference type="STRING" id="156980.SAMN04489745_0565"/>
<dbReference type="AlphaFoldDB" id="A0A1H4KBM9"/>
<protein>
    <recommendedName>
        <fullName evidence="5">ABC-type quaternary amine transporter</fullName>
        <ecNumber evidence="5">7.6.2.9</ecNumber>
    </recommendedName>
</protein>
<evidence type="ECO:0000256" key="1">
    <source>
        <dbReference type="ARBA" id="ARBA00005417"/>
    </source>
</evidence>
<dbReference type="InterPro" id="IPR027417">
    <property type="entry name" value="P-loop_NTPase"/>
</dbReference>
<organism evidence="8 9">
    <name type="scientific">Arthrobacter woluwensis</name>
    <dbReference type="NCBI Taxonomy" id="156980"/>
    <lineage>
        <taxon>Bacteria</taxon>
        <taxon>Bacillati</taxon>
        <taxon>Actinomycetota</taxon>
        <taxon>Actinomycetes</taxon>
        <taxon>Micrococcales</taxon>
        <taxon>Micrococcaceae</taxon>
        <taxon>Arthrobacter</taxon>
    </lineage>
</organism>
<keyword evidence="2" id="KW-0813">Transport</keyword>
<proteinExistence type="inferred from homology"/>
<dbReference type="EMBL" id="FNSN01000003">
    <property type="protein sequence ID" value="SEB55535.1"/>
    <property type="molecule type" value="Genomic_DNA"/>
</dbReference>
<dbReference type="FunFam" id="3.40.50.300:FF:000425">
    <property type="entry name" value="Probable ABC transporter, ATP-binding subunit"/>
    <property type="match status" value="1"/>
</dbReference>
<evidence type="ECO:0000259" key="7">
    <source>
        <dbReference type="PROSITE" id="PS50893"/>
    </source>
</evidence>
<evidence type="ECO:0000256" key="4">
    <source>
        <dbReference type="ARBA" id="ARBA00022840"/>
    </source>
</evidence>
<evidence type="ECO:0000256" key="6">
    <source>
        <dbReference type="SAM" id="MobiDB-lite"/>
    </source>
</evidence>
<dbReference type="Proteomes" id="UP000182652">
    <property type="component" value="Unassembled WGS sequence"/>
</dbReference>
<gene>
    <name evidence="8" type="ORF">SAMN04489745_0565</name>
</gene>
<dbReference type="Gene3D" id="3.40.50.300">
    <property type="entry name" value="P-loop containing nucleotide triphosphate hydrolases"/>
    <property type="match status" value="1"/>
</dbReference>
<evidence type="ECO:0000256" key="5">
    <source>
        <dbReference type="ARBA" id="ARBA00066388"/>
    </source>
</evidence>
<dbReference type="SMART" id="SM00382">
    <property type="entry name" value="AAA"/>
    <property type="match status" value="1"/>
</dbReference>
<sequence>MIEFRSVSKTFPDGTLAVDGFNLVIPPRQTTVLVGSSGSGKTTLLRMINRMVEPSSGTVEIDGDSVLDRDPVALRRGIGYVMQNSGLMPHFTVLDNVATVMRLNGASRADAHARAREMLDTVGLSQKLADRYPSQLSGGQQQRVGVARGLAADPNILLMDEPFGAVDPIVRAELQQELLRLQSELGKTVVFVTHDIDEAFLLGDRIVILGAGAQIVQEGTPEEIIANPADDFVAAFIGADRGKRALRLVETPEGTVVVDATGRAQGALVDAPATSGAVGGPAPSVAPGGGTGG</sequence>
<dbReference type="PROSITE" id="PS50893">
    <property type="entry name" value="ABC_TRANSPORTER_2"/>
    <property type="match status" value="1"/>
</dbReference>
<dbReference type="PANTHER" id="PTHR43117">
    <property type="entry name" value="OSMOPROTECTANT IMPORT ATP-BINDING PROTEIN OSMV"/>
    <property type="match status" value="1"/>
</dbReference>
<evidence type="ECO:0000313" key="9">
    <source>
        <dbReference type="Proteomes" id="UP000182652"/>
    </source>
</evidence>